<feature type="domain" description="ABC transporter" evidence="5">
    <location>
        <begin position="2"/>
        <end position="274"/>
    </location>
</feature>
<dbReference type="InterPro" id="IPR017871">
    <property type="entry name" value="ABC_transporter-like_CS"/>
</dbReference>
<keyword evidence="2" id="KW-0547">Nucleotide-binding</keyword>
<accession>A0A0K2S1H2</accession>
<evidence type="ECO:0000256" key="1">
    <source>
        <dbReference type="ARBA" id="ARBA00022737"/>
    </source>
</evidence>
<dbReference type="CDD" id="cd03221">
    <property type="entry name" value="ABCF_EF-3"/>
    <property type="match status" value="2"/>
</dbReference>
<dbReference type="Proteomes" id="UP000066203">
    <property type="component" value="Chromosome"/>
</dbReference>
<feature type="coiled-coil region" evidence="4">
    <location>
        <begin position="247"/>
        <end position="311"/>
    </location>
</feature>
<dbReference type="Pfam" id="PF00005">
    <property type="entry name" value="ABC_tran"/>
    <property type="match status" value="2"/>
</dbReference>
<dbReference type="RefSeq" id="WP_060824812.1">
    <property type="nucleotide sequence ID" value="NZ_AP014938.1"/>
</dbReference>
<dbReference type="EMBL" id="AP014938">
    <property type="protein sequence ID" value="BAS20943.1"/>
    <property type="molecule type" value="Genomic_DNA"/>
</dbReference>
<dbReference type="InterPro" id="IPR032781">
    <property type="entry name" value="ABC_tran_Xtn"/>
</dbReference>
<evidence type="ECO:0000259" key="5">
    <source>
        <dbReference type="PROSITE" id="PS50893"/>
    </source>
</evidence>
<dbReference type="PROSITE" id="PS50893">
    <property type="entry name" value="ABC_TRANSPORTER_2"/>
    <property type="match status" value="2"/>
</dbReference>
<proteinExistence type="predicted"/>
<dbReference type="SUPFAM" id="SSF52540">
    <property type="entry name" value="P-loop containing nucleoside triphosphate hydrolases"/>
    <property type="match status" value="2"/>
</dbReference>
<feature type="domain" description="ABC transporter" evidence="5">
    <location>
        <begin position="326"/>
        <end position="531"/>
    </location>
</feature>
<evidence type="ECO:0000256" key="2">
    <source>
        <dbReference type="ARBA" id="ARBA00022741"/>
    </source>
</evidence>
<gene>
    <name evidence="6" type="ORF">RM6536_1696</name>
</gene>
<keyword evidence="1" id="KW-0677">Repeat</keyword>
<reference evidence="7" key="1">
    <citation type="submission" date="2015-08" db="EMBL/GenBank/DDBJ databases">
        <title>Complete genome sequence of Rothia mucilaginosa strain NUM-Rm6536.</title>
        <authorList>
            <person name="Nambu T."/>
        </authorList>
    </citation>
    <scope>NUCLEOTIDE SEQUENCE [LARGE SCALE GENOMIC DNA]</scope>
    <source>
        <strain evidence="7">NUM-Rm6536</strain>
    </source>
</reference>
<dbReference type="AlphaFoldDB" id="A0A0K2S1H2"/>
<organism evidence="6">
    <name type="scientific">Rothia mucilaginosa</name>
    <dbReference type="NCBI Taxonomy" id="43675"/>
    <lineage>
        <taxon>Bacteria</taxon>
        <taxon>Bacillati</taxon>
        <taxon>Actinomycetota</taxon>
        <taxon>Actinomycetes</taxon>
        <taxon>Micrococcales</taxon>
        <taxon>Micrococcaceae</taxon>
        <taxon>Rothia</taxon>
    </lineage>
</organism>
<dbReference type="PATRIC" id="fig|43675.28.peg.1738"/>
<sequence length="532" mass="58282">MIAVQNLELRAGARLLMEEVTFRIDKGDKIGLVGRNGAGKTTMTKVLAGLTLPADGTVTRSGTIGYLPQDPKVDDMSQLARDRILSARGLDGVARKMRQAQEDMASEDLAVRAKGMRRYDRLEAEFIAGGGYAAESEAAVITSNLDLPERVLAQPLSTLSGGQRRRVELARILFSNADTMLLDEPTNHLDADSVLWLRDFLKNFSGGLMVISHDVELMELVVNRVFYLDANRCVIDQYNMGWKNYLLQREQDEHRRKRERANAQKKANALMEQANKMRAKATKAVAAQQMIKRAEKLLRGLEEERQSDKVAAIRFPDPAPCGKTPLSAQGLSKSYGSLEIFTDVDLAIDRGSRVVVLGLNGAGKTTLLRMLAGSTEPDTGEVVYGHGAKLGYFAQEHEILDGDRTVFENMKSAAPDLDDTRVRTILGSFLFSGDDVDKPAGVLSGGEKTRLSLATLVASSANVLLLDEPTNNLDPASREEILNALKAYQGAIVMVSHDEGAVEALNPERVLLLPDAVEDLWSKDYQDLISLA</sequence>
<dbReference type="PANTHER" id="PTHR19211">
    <property type="entry name" value="ATP-BINDING TRANSPORT PROTEIN-RELATED"/>
    <property type="match status" value="1"/>
</dbReference>
<keyword evidence="4" id="KW-0175">Coiled coil</keyword>
<dbReference type="Gene3D" id="3.40.50.300">
    <property type="entry name" value="P-loop containing nucleotide triphosphate hydrolases"/>
    <property type="match status" value="2"/>
</dbReference>
<dbReference type="InterPro" id="IPR050611">
    <property type="entry name" value="ABCF"/>
</dbReference>
<dbReference type="PANTHER" id="PTHR19211:SF14">
    <property type="entry name" value="ATP-BINDING CASSETTE SUB-FAMILY F MEMBER 1"/>
    <property type="match status" value="1"/>
</dbReference>
<name>A0A0K2S1H2_9MICC</name>
<dbReference type="PROSITE" id="PS00211">
    <property type="entry name" value="ABC_TRANSPORTER_1"/>
    <property type="match status" value="2"/>
</dbReference>
<dbReference type="Pfam" id="PF12848">
    <property type="entry name" value="ABC_tran_Xtn"/>
    <property type="match status" value="1"/>
</dbReference>
<evidence type="ECO:0000313" key="7">
    <source>
        <dbReference type="Proteomes" id="UP000066203"/>
    </source>
</evidence>
<dbReference type="InterPro" id="IPR003593">
    <property type="entry name" value="AAA+_ATPase"/>
</dbReference>
<dbReference type="GO" id="GO:0016887">
    <property type="term" value="F:ATP hydrolysis activity"/>
    <property type="evidence" value="ECO:0007669"/>
    <property type="project" value="InterPro"/>
</dbReference>
<keyword evidence="3 6" id="KW-0067">ATP-binding</keyword>
<protein>
    <submittedName>
        <fullName evidence="6">Methionine ABC transporter ATP-binding protein</fullName>
    </submittedName>
</protein>
<dbReference type="FunFam" id="3.40.50.300:FF:000944">
    <property type="entry name" value="Macrolide ABC transporter ATP-binding protein"/>
    <property type="match status" value="1"/>
</dbReference>
<evidence type="ECO:0000256" key="3">
    <source>
        <dbReference type="ARBA" id="ARBA00022840"/>
    </source>
</evidence>
<evidence type="ECO:0000313" key="6">
    <source>
        <dbReference type="EMBL" id="BAS20943.1"/>
    </source>
</evidence>
<dbReference type="GO" id="GO:0005524">
    <property type="term" value="F:ATP binding"/>
    <property type="evidence" value="ECO:0007669"/>
    <property type="project" value="UniProtKB-KW"/>
</dbReference>
<dbReference type="InterPro" id="IPR027417">
    <property type="entry name" value="P-loop_NTPase"/>
</dbReference>
<dbReference type="SMART" id="SM00382">
    <property type="entry name" value="AAA"/>
    <property type="match status" value="2"/>
</dbReference>
<evidence type="ECO:0000256" key="4">
    <source>
        <dbReference type="SAM" id="Coils"/>
    </source>
</evidence>
<dbReference type="InterPro" id="IPR003439">
    <property type="entry name" value="ABC_transporter-like_ATP-bd"/>
</dbReference>
<dbReference type="FunFam" id="3.40.50.300:FF:000597">
    <property type="entry name" value="ABC transporter ATP-binding protein"/>
    <property type="match status" value="1"/>
</dbReference>